<dbReference type="CDD" id="cd00311">
    <property type="entry name" value="TIM"/>
    <property type="match status" value="1"/>
</dbReference>
<dbReference type="GO" id="GO:0046166">
    <property type="term" value="P:glyceraldehyde-3-phosphate biosynthetic process"/>
    <property type="evidence" value="ECO:0007669"/>
    <property type="project" value="TreeGrafter"/>
</dbReference>
<dbReference type="OrthoDB" id="6715177at2759"/>
<keyword evidence="8 11" id="KW-0312">Gluconeogenesis</keyword>
<comment type="catalytic activity">
    <reaction evidence="1 11">
        <text>D-glyceraldehyde 3-phosphate = dihydroxyacetone phosphate</text>
        <dbReference type="Rhea" id="RHEA:18585"/>
        <dbReference type="ChEBI" id="CHEBI:57642"/>
        <dbReference type="ChEBI" id="CHEBI:59776"/>
        <dbReference type="EC" id="5.3.1.1"/>
    </reaction>
</comment>
<dbReference type="PANTHER" id="PTHR21139:SF41">
    <property type="entry name" value="TRIOSEPHOSPHATE ISOMERASE"/>
    <property type="match status" value="1"/>
</dbReference>
<evidence type="ECO:0000256" key="9">
    <source>
        <dbReference type="ARBA" id="ARBA00023152"/>
    </source>
</evidence>
<accession>A0A9W8MMS1</accession>
<protein>
    <recommendedName>
        <fullName evidence="7 11">Triosephosphate isomerase</fullName>
        <ecNumber evidence="6 11">5.3.1.1</ecNumber>
    </recommendedName>
</protein>
<evidence type="ECO:0000256" key="1">
    <source>
        <dbReference type="ARBA" id="ARBA00000474"/>
    </source>
</evidence>
<dbReference type="EC" id="5.3.1.1" evidence="6 11"/>
<dbReference type="GO" id="GO:0006096">
    <property type="term" value="P:glycolytic process"/>
    <property type="evidence" value="ECO:0007669"/>
    <property type="project" value="UniProtKB-KW"/>
</dbReference>
<evidence type="ECO:0000313" key="13">
    <source>
        <dbReference type="Proteomes" id="UP001140091"/>
    </source>
</evidence>
<feature type="non-terminal residue" evidence="12">
    <location>
        <position position="1"/>
    </location>
</feature>
<comment type="similarity">
    <text evidence="4 11">Belongs to the triosephosphate isomerase family.</text>
</comment>
<dbReference type="Gene3D" id="3.20.20.70">
    <property type="entry name" value="Aldolase class I"/>
    <property type="match status" value="1"/>
</dbReference>
<comment type="pathway">
    <text evidence="2 11">Carbohydrate degradation; glycolysis; D-glyceraldehyde 3-phosphate from glycerone phosphate: step 1/1.</text>
</comment>
<keyword evidence="9 11" id="KW-0324">Glycolysis</keyword>
<dbReference type="SUPFAM" id="SSF51351">
    <property type="entry name" value="Triosephosphate isomerase (TIM)"/>
    <property type="match status" value="1"/>
</dbReference>
<evidence type="ECO:0000256" key="4">
    <source>
        <dbReference type="ARBA" id="ARBA00007422"/>
    </source>
</evidence>
<name>A0A9W8MMS1_9AGAR</name>
<comment type="caution">
    <text evidence="12">The sequence shown here is derived from an EMBL/GenBank/DDBJ whole genome shotgun (WGS) entry which is preliminary data.</text>
</comment>
<dbReference type="InterPro" id="IPR000652">
    <property type="entry name" value="Triosephosphate_isomerase"/>
</dbReference>
<dbReference type="GO" id="GO:0019563">
    <property type="term" value="P:glycerol catabolic process"/>
    <property type="evidence" value="ECO:0007669"/>
    <property type="project" value="TreeGrafter"/>
</dbReference>
<evidence type="ECO:0000256" key="7">
    <source>
        <dbReference type="ARBA" id="ARBA00019397"/>
    </source>
</evidence>
<gene>
    <name evidence="12" type="ORF">H1R20_g1372</name>
</gene>
<dbReference type="Proteomes" id="UP001140091">
    <property type="component" value="Unassembled WGS sequence"/>
</dbReference>
<comment type="pathway">
    <text evidence="3 11">Carbohydrate biosynthesis; gluconeogenesis.</text>
</comment>
<evidence type="ECO:0000256" key="10">
    <source>
        <dbReference type="ARBA" id="ARBA00023235"/>
    </source>
</evidence>
<evidence type="ECO:0000256" key="6">
    <source>
        <dbReference type="ARBA" id="ARBA00011940"/>
    </source>
</evidence>
<comment type="subunit">
    <text evidence="5">Homodimer.</text>
</comment>
<evidence type="ECO:0000256" key="3">
    <source>
        <dbReference type="ARBA" id="ARBA00004742"/>
    </source>
</evidence>
<dbReference type="NCBIfam" id="TIGR00419">
    <property type="entry name" value="tim"/>
    <property type="match status" value="1"/>
</dbReference>
<dbReference type="GO" id="GO:0006094">
    <property type="term" value="P:gluconeogenesis"/>
    <property type="evidence" value="ECO:0007669"/>
    <property type="project" value="UniProtKB-KW"/>
</dbReference>
<dbReference type="Pfam" id="PF00121">
    <property type="entry name" value="TIM"/>
    <property type="match status" value="1"/>
</dbReference>
<sequence length="212" mass="22848">MNDTPDAECLSWRSLHQLEVVVSPPSLYLIPVRDAVSNKQITISAQNAYYKESGAFTGEISSSQTKEAGIPYVILGHSERRTIFHEINEVVALKTRAALDAGLKVILCIGETLVQREGEDWSNIVIAYEPVWAIGTGKVATTAQAQDTHVDVRAYLSTAVSTTVDSETRVIYGGSVNAGNAKDLAAQQGIDGFLVGGVSLKPEFVDIINARK</sequence>
<proteinExistence type="inferred from homology"/>
<evidence type="ECO:0000256" key="8">
    <source>
        <dbReference type="ARBA" id="ARBA00022432"/>
    </source>
</evidence>
<dbReference type="InterPro" id="IPR020861">
    <property type="entry name" value="Triosephosphate_isomerase_AS"/>
</dbReference>
<keyword evidence="13" id="KW-1185">Reference proteome</keyword>
<dbReference type="PROSITE" id="PS51440">
    <property type="entry name" value="TIM_2"/>
    <property type="match status" value="1"/>
</dbReference>
<reference evidence="12" key="1">
    <citation type="submission" date="2022-06" db="EMBL/GenBank/DDBJ databases">
        <title>Genome Sequence of Candolleomyces eurysporus.</title>
        <authorList>
            <person name="Buettner E."/>
        </authorList>
    </citation>
    <scope>NUCLEOTIDE SEQUENCE</scope>
    <source>
        <strain evidence="12">VTCC 930004</strain>
    </source>
</reference>
<dbReference type="PROSITE" id="PS00171">
    <property type="entry name" value="TIM_1"/>
    <property type="match status" value="1"/>
</dbReference>
<dbReference type="PANTHER" id="PTHR21139">
    <property type="entry name" value="TRIOSEPHOSPHATE ISOMERASE"/>
    <property type="match status" value="1"/>
</dbReference>
<dbReference type="AlphaFoldDB" id="A0A9W8MMS1"/>
<evidence type="ECO:0000313" key="12">
    <source>
        <dbReference type="EMBL" id="KAJ2935722.1"/>
    </source>
</evidence>
<evidence type="ECO:0000256" key="2">
    <source>
        <dbReference type="ARBA" id="ARBA00004680"/>
    </source>
</evidence>
<dbReference type="InterPro" id="IPR013785">
    <property type="entry name" value="Aldolase_TIM"/>
</dbReference>
<keyword evidence="10 11" id="KW-0413">Isomerase</keyword>
<organism evidence="12 13">
    <name type="scientific">Candolleomyces eurysporus</name>
    <dbReference type="NCBI Taxonomy" id="2828524"/>
    <lineage>
        <taxon>Eukaryota</taxon>
        <taxon>Fungi</taxon>
        <taxon>Dikarya</taxon>
        <taxon>Basidiomycota</taxon>
        <taxon>Agaricomycotina</taxon>
        <taxon>Agaricomycetes</taxon>
        <taxon>Agaricomycetidae</taxon>
        <taxon>Agaricales</taxon>
        <taxon>Agaricineae</taxon>
        <taxon>Psathyrellaceae</taxon>
        <taxon>Candolleomyces</taxon>
    </lineage>
</organism>
<dbReference type="EMBL" id="JANBPK010000377">
    <property type="protein sequence ID" value="KAJ2935722.1"/>
    <property type="molecule type" value="Genomic_DNA"/>
</dbReference>
<evidence type="ECO:0000256" key="11">
    <source>
        <dbReference type="RuleBase" id="RU363013"/>
    </source>
</evidence>
<dbReference type="GO" id="GO:0005829">
    <property type="term" value="C:cytosol"/>
    <property type="evidence" value="ECO:0007669"/>
    <property type="project" value="TreeGrafter"/>
</dbReference>
<evidence type="ECO:0000256" key="5">
    <source>
        <dbReference type="ARBA" id="ARBA00011738"/>
    </source>
</evidence>
<dbReference type="InterPro" id="IPR035990">
    <property type="entry name" value="TIM_sf"/>
</dbReference>
<dbReference type="GO" id="GO:0004807">
    <property type="term" value="F:triose-phosphate isomerase activity"/>
    <property type="evidence" value="ECO:0007669"/>
    <property type="project" value="UniProtKB-EC"/>
</dbReference>